<dbReference type="InterPro" id="IPR046498">
    <property type="entry name" value="Rv1476-like"/>
</dbReference>
<dbReference type="OrthoDB" id="4412029at2"/>
<reference evidence="2 3" key="1">
    <citation type="journal article" date="2015" name="Genome Announc.">
        <title>Complete Genome Sequence of the Type Strain Corynebacterium testudinoris DSM 44614, Recovered from Necrotic Lesions in the Mouth of a Tortoise.</title>
        <authorList>
            <person name="Ruckert C."/>
            <person name="Kriete M."/>
            <person name="Jaenicke S."/>
            <person name="Winkler A."/>
            <person name="Tauch A."/>
        </authorList>
    </citation>
    <scope>NUCLEOTIDE SEQUENCE [LARGE SCALE GENOMIC DNA]</scope>
    <source>
        <strain evidence="2 3">DSM 44614</strain>
    </source>
</reference>
<evidence type="ECO:0000256" key="1">
    <source>
        <dbReference type="SAM" id="Phobius"/>
    </source>
</evidence>
<organism evidence="2 3">
    <name type="scientific">Corynebacterium testudinoris</name>
    <dbReference type="NCBI Taxonomy" id="136857"/>
    <lineage>
        <taxon>Bacteria</taxon>
        <taxon>Bacillati</taxon>
        <taxon>Actinomycetota</taxon>
        <taxon>Actinomycetes</taxon>
        <taxon>Mycobacteriales</taxon>
        <taxon>Corynebacteriaceae</taxon>
        <taxon>Corynebacterium</taxon>
    </lineage>
</organism>
<feature type="transmembrane region" description="Helical" evidence="1">
    <location>
        <begin position="135"/>
        <end position="157"/>
    </location>
</feature>
<dbReference type="PATRIC" id="fig|136857.5.peg.1380"/>
<evidence type="ECO:0000313" key="3">
    <source>
        <dbReference type="Proteomes" id="UP000035540"/>
    </source>
</evidence>
<name>A0A0G3HCD6_9CORY</name>
<keyword evidence="3" id="KW-1185">Reference proteome</keyword>
<protein>
    <submittedName>
        <fullName evidence="2">Uncharacterized protein</fullName>
    </submittedName>
</protein>
<proteinExistence type="predicted"/>
<keyword evidence="1" id="KW-0812">Transmembrane</keyword>
<keyword evidence="1" id="KW-1133">Transmembrane helix</keyword>
<dbReference type="STRING" id="136857.CTEST_06925"/>
<sequence length="166" mass="17092">MIPADVDMDDLARQLNEDSVAFAGLNAPQMEVDLQPALLEATTRAADGDAGSVGVVVFDWTPGQAADLRDVAQDLMAATGLDTVLVRAPGGGAAVSDIHSRSVVESAQATFLANWDYVGATHGFVDDLASSGPNWIAVAVAVVAFLAIVCAVTALSVRSALRARLT</sequence>
<dbReference type="EMBL" id="CP011545">
    <property type="protein sequence ID" value="AKK08822.1"/>
    <property type="molecule type" value="Genomic_DNA"/>
</dbReference>
<accession>A0A0G3HCD6</accession>
<evidence type="ECO:0000313" key="2">
    <source>
        <dbReference type="EMBL" id="AKK08822.1"/>
    </source>
</evidence>
<dbReference type="RefSeq" id="WP_047253105.1">
    <property type="nucleotide sequence ID" value="NZ_CP011545.1"/>
</dbReference>
<dbReference type="Pfam" id="PF20381">
    <property type="entry name" value="Rv1476"/>
    <property type="match status" value="1"/>
</dbReference>
<dbReference type="KEGG" id="cted:CTEST_06925"/>
<keyword evidence="1" id="KW-0472">Membrane</keyword>
<gene>
    <name evidence="2" type="ORF">CTEST_06925</name>
</gene>
<dbReference type="AlphaFoldDB" id="A0A0G3HCD6"/>
<dbReference type="Proteomes" id="UP000035540">
    <property type="component" value="Chromosome"/>
</dbReference>
<reference evidence="3" key="2">
    <citation type="submission" date="2015-05" db="EMBL/GenBank/DDBJ databases">
        <title>Complete genome sequence of Corynebacterium testudinoris DSM 44614, recovered from necrotic lesions in the mouth of a tortoise.</title>
        <authorList>
            <person name="Ruckert C."/>
            <person name="Albersmeier A."/>
            <person name="Winkler A."/>
            <person name="Tauch A."/>
        </authorList>
    </citation>
    <scope>NUCLEOTIDE SEQUENCE [LARGE SCALE GENOMIC DNA]</scope>
    <source>
        <strain evidence="3">DSM 44614</strain>
    </source>
</reference>